<sequence length="167" mass="19649">MSVLNKKFNEMIPTINEAITFAKNLKRARDNFSGRYPNMHTASQIMSRREEYDNDPDINRTKKEFYDFFNRLSYDDVVLIEAVMYIGRDERNPVEYLEEKQEVLDEGGYWEEDEAGVFDSPQKKLFDHMKHIKTPPNTKAISIDTMYSKAPLAEYLKRGVKVLTAEY</sequence>
<dbReference type="OrthoDB" id="2974776at2"/>
<dbReference type="Proteomes" id="UP000266482">
    <property type="component" value="Unassembled WGS sequence"/>
</dbReference>
<dbReference type="AlphaFoldDB" id="A0A3A1VHV3"/>
<dbReference type="RefSeq" id="WP_119598113.1">
    <property type="nucleotide sequence ID" value="NZ_QXQA01000002.1"/>
</dbReference>
<protein>
    <submittedName>
        <fullName evidence="1">Uncharacterized protein</fullName>
    </submittedName>
</protein>
<gene>
    <name evidence="1" type="ORF">D3P08_03765</name>
</gene>
<keyword evidence="2" id="KW-1185">Reference proteome</keyword>
<reference evidence="1 2" key="1">
    <citation type="submission" date="2018-09" db="EMBL/GenBank/DDBJ databases">
        <title>Paenibacillus aracenensis nov. sp. isolated from a cave in southern Spain.</title>
        <authorList>
            <person name="Jurado V."/>
            <person name="Gutierrez-Patricio S."/>
            <person name="Gonzalez-Pimentel J.L."/>
            <person name="Miller A.Z."/>
            <person name="Laiz L."/>
            <person name="Saiz-Jimenez C."/>
        </authorList>
    </citation>
    <scope>NUCLEOTIDE SEQUENCE [LARGE SCALE GENOMIC DNA]</scope>
    <source>
        <strain evidence="1 2">DSM 22867</strain>
    </source>
</reference>
<name>A0A3A1VHV3_9BACL</name>
<proteinExistence type="predicted"/>
<evidence type="ECO:0000313" key="2">
    <source>
        <dbReference type="Proteomes" id="UP000266482"/>
    </source>
</evidence>
<organism evidence="1 2">
    <name type="scientific">Paenibacillus nanensis</name>
    <dbReference type="NCBI Taxonomy" id="393251"/>
    <lineage>
        <taxon>Bacteria</taxon>
        <taxon>Bacillati</taxon>
        <taxon>Bacillota</taxon>
        <taxon>Bacilli</taxon>
        <taxon>Bacillales</taxon>
        <taxon>Paenibacillaceae</taxon>
        <taxon>Paenibacillus</taxon>
    </lineage>
</organism>
<dbReference type="EMBL" id="QXQA01000002">
    <property type="protein sequence ID" value="RIX59282.1"/>
    <property type="molecule type" value="Genomic_DNA"/>
</dbReference>
<accession>A0A3A1VHV3</accession>
<evidence type="ECO:0000313" key="1">
    <source>
        <dbReference type="EMBL" id="RIX59282.1"/>
    </source>
</evidence>
<comment type="caution">
    <text evidence="1">The sequence shown here is derived from an EMBL/GenBank/DDBJ whole genome shotgun (WGS) entry which is preliminary data.</text>
</comment>